<dbReference type="GO" id="GO:0006869">
    <property type="term" value="P:lipid transport"/>
    <property type="evidence" value="ECO:0007669"/>
    <property type="project" value="InterPro"/>
</dbReference>
<reference evidence="3" key="3">
    <citation type="submission" date="2025-09" db="UniProtKB">
        <authorList>
            <consortium name="Ensembl"/>
        </authorList>
    </citation>
    <scope>IDENTIFICATION</scope>
    <source>
        <strain evidence="3">Thoroughbred</strain>
    </source>
</reference>
<organism evidence="3 4">
    <name type="scientific">Equus caballus</name>
    <name type="common">Horse</name>
    <dbReference type="NCBI Taxonomy" id="9796"/>
    <lineage>
        <taxon>Eukaryota</taxon>
        <taxon>Metazoa</taxon>
        <taxon>Chordata</taxon>
        <taxon>Craniata</taxon>
        <taxon>Vertebrata</taxon>
        <taxon>Euteleostomi</taxon>
        <taxon>Mammalia</taxon>
        <taxon>Eutheria</taxon>
        <taxon>Laurasiatheria</taxon>
        <taxon>Perissodactyla</taxon>
        <taxon>Equidae</taxon>
        <taxon>Equus</taxon>
    </lineage>
</organism>
<reference evidence="3" key="2">
    <citation type="submission" date="2025-08" db="UniProtKB">
        <authorList>
            <consortium name="Ensembl"/>
        </authorList>
    </citation>
    <scope>IDENTIFICATION</scope>
    <source>
        <strain evidence="3">Thoroughbred</strain>
    </source>
</reference>
<feature type="coiled-coil region" evidence="2">
    <location>
        <begin position="359"/>
        <end position="386"/>
    </location>
</feature>
<gene>
    <name evidence="3" type="primary">LOC100069448</name>
</gene>
<dbReference type="GO" id="GO:0042157">
    <property type="term" value="P:lipoprotein metabolic process"/>
    <property type="evidence" value="ECO:0007669"/>
    <property type="project" value="InterPro"/>
</dbReference>
<evidence type="ECO:0000313" key="4">
    <source>
        <dbReference type="Proteomes" id="UP000002281"/>
    </source>
</evidence>
<evidence type="ECO:0008006" key="5">
    <source>
        <dbReference type="Google" id="ProtNLM"/>
    </source>
</evidence>
<dbReference type="PaxDb" id="9796-ENSECAP00000046614"/>
<dbReference type="Proteomes" id="UP000002281">
    <property type="component" value="Chromosome 28"/>
</dbReference>
<dbReference type="FunCoup" id="A0A3Q2LUJ3">
    <property type="interactions" value="26"/>
</dbReference>
<dbReference type="Ensembl" id="ENSECAT00000037603.1">
    <property type="protein sequence ID" value="ENSECAP00000046614.1"/>
    <property type="gene ID" value="ENSECAG00000032835.3"/>
</dbReference>
<protein>
    <recommendedName>
        <fullName evidence="5">Apolipoprotein L3</fullName>
    </recommendedName>
</protein>
<dbReference type="GO" id="GO:0008289">
    <property type="term" value="F:lipid binding"/>
    <property type="evidence" value="ECO:0000318"/>
    <property type="project" value="GO_Central"/>
</dbReference>
<dbReference type="STRING" id="9796.ENSECAP00000046614"/>
<dbReference type="Pfam" id="PF05461">
    <property type="entry name" value="ApoL"/>
    <property type="match status" value="1"/>
</dbReference>
<dbReference type="Bgee" id="ENSECAG00000032835">
    <property type="expression patterns" value="Expressed in epithelium of bronchus and 17 other cell types or tissues"/>
</dbReference>
<evidence type="ECO:0000256" key="2">
    <source>
        <dbReference type="SAM" id="Coils"/>
    </source>
</evidence>
<dbReference type="PANTHER" id="PTHR14096:SF27">
    <property type="entry name" value="APOLIPOPROTEIN L2"/>
    <property type="match status" value="1"/>
</dbReference>
<dbReference type="InParanoid" id="A0A3Q2LUJ3"/>
<keyword evidence="2" id="KW-0175">Coiled coil</keyword>
<comment type="similarity">
    <text evidence="1">Belongs to the apolipoprotein L family.</text>
</comment>
<dbReference type="GO" id="GO:0005576">
    <property type="term" value="C:extracellular region"/>
    <property type="evidence" value="ECO:0007669"/>
    <property type="project" value="InterPro"/>
</dbReference>
<dbReference type="AlphaFoldDB" id="A0A3Q2LUJ3"/>
<evidence type="ECO:0000256" key="1">
    <source>
        <dbReference type="ARBA" id="ARBA00010090"/>
    </source>
</evidence>
<accession>A0A3Q2LUJ3</accession>
<dbReference type="InterPro" id="IPR008405">
    <property type="entry name" value="ApoL"/>
</dbReference>
<dbReference type="PANTHER" id="PTHR14096">
    <property type="entry name" value="APOLIPOPROTEIN L"/>
    <property type="match status" value="1"/>
</dbReference>
<reference evidence="3 4" key="1">
    <citation type="journal article" date="2009" name="Science">
        <title>Genome sequence, comparative analysis, and population genetics of the domestic horse.</title>
        <authorList>
            <consortium name="Broad Institute Genome Sequencing Platform"/>
            <consortium name="Broad Institute Whole Genome Assembly Team"/>
            <person name="Wade C.M."/>
            <person name="Giulotto E."/>
            <person name="Sigurdsson S."/>
            <person name="Zoli M."/>
            <person name="Gnerre S."/>
            <person name="Imsland F."/>
            <person name="Lear T.L."/>
            <person name="Adelson D.L."/>
            <person name="Bailey E."/>
            <person name="Bellone R.R."/>
            <person name="Bloecker H."/>
            <person name="Distl O."/>
            <person name="Edgar R.C."/>
            <person name="Garber M."/>
            <person name="Leeb T."/>
            <person name="Mauceli E."/>
            <person name="MacLeod J.N."/>
            <person name="Penedo M.C.T."/>
            <person name="Raison J.M."/>
            <person name="Sharpe T."/>
            <person name="Vogel J."/>
            <person name="Andersson L."/>
            <person name="Antczak D.F."/>
            <person name="Biagi T."/>
            <person name="Binns M.M."/>
            <person name="Chowdhary B.P."/>
            <person name="Coleman S.J."/>
            <person name="Della Valle G."/>
            <person name="Fryc S."/>
            <person name="Guerin G."/>
            <person name="Hasegawa T."/>
            <person name="Hill E.W."/>
            <person name="Jurka J."/>
            <person name="Kiialainen A."/>
            <person name="Lindgren G."/>
            <person name="Liu J."/>
            <person name="Magnani E."/>
            <person name="Mickelson J.R."/>
            <person name="Murray J."/>
            <person name="Nergadze S.G."/>
            <person name="Onofrio R."/>
            <person name="Pedroni S."/>
            <person name="Piras M.F."/>
            <person name="Raudsepp T."/>
            <person name="Rocchi M."/>
            <person name="Roeed K.H."/>
            <person name="Ryder O.A."/>
            <person name="Searle S."/>
            <person name="Skow L."/>
            <person name="Swinburne J.E."/>
            <person name="Syvaenen A.C."/>
            <person name="Tozaki T."/>
            <person name="Valberg S.J."/>
            <person name="Vaudin M."/>
            <person name="White J.R."/>
            <person name="Zody M.C."/>
            <person name="Lander E.S."/>
            <person name="Lindblad-Toh K."/>
        </authorList>
    </citation>
    <scope>NUCLEOTIDE SEQUENCE [LARGE SCALE GENOMIC DNA]</scope>
    <source>
        <strain evidence="3 4">Thoroughbred</strain>
    </source>
</reference>
<keyword evidence="4" id="KW-1185">Reference proteome</keyword>
<sequence>GGRQGGQESPGWCRAVCLIKSCPEEGLSLSLLRSQVYLGPEDVSGYCTDTHLAAGSAQLRTTGSCSHSARGRFLEGENFLEDVIEYFRNTESREELQDLLTDEKAWEQLVAEANLSREEADALPEGLNKLHTDQLDREKFLNEFPRVKQELEERIGKLHALADKVDKVHRDCTISNVVANSTGAVAGILTILGLALAPVTAGVSLALSATGMGLGAAAAVTSVSTSIVEYSTNSSAEAEASRLALFDSNKGEIVKETLRHGAPDIVSISKNFIEVVENIGKNIRAIKVVKTKPHLVDHANRLMTVGKISGRRDKQVKKAFGRTVLAMTKEARATSVATVGVSLLMDVISLVQDSVHLHKGAKANTAEELRQQARELEGKLEELTQIHERLQ</sequence>
<dbReference type="GeneTree" id="ENSGT01030000234599"/>
<proteinExistence type="inferred from homology"/>
<name>A0A3Q2LUJ3_HORSE</name>
<evidence type="ECO:0000313" key="3">
    <source>
        <dbReference type="Ensembl" id="ENSECAP00000046614.1"/>
    </source>
</evidence>